<dbReference type="AlphaFoldDB" id="A0A0M9A4X4"/>
<dbReference type="OrthoDB" id="6275838at2759"/>
<gene>
    <name evidence="1" type="ORF">WN51_10913</name>
</gene>
<organism evidence="1 2">
    <name type="scientific">Melipona quadrifasciata</name>
    <dbReference type="NCBI Taxonomy" id="166423"/>
    <lineage>
        <taxon>Eukaryota</taxon>
        <taxon>Metazoa</taxon>
        <taxon>Ecdysozoa</taxon>
        <taxon>Arthropoda</taxon>
        <taxon>Hexapoda</taxon>
        <taxon>Insecta</taxon>
        <taxon>Pterygota</taxon>
        <taxon>Neoptera</taxon>
        <taxon>Endopterygota</taxon>
        <taxon>Hymenoptera</taxon>
        <taxon>Apocrita</taxon>
        <taxon>Aculeata</taxon>
        <taxon>Apoidea</taxon>
        <taxon>Anthophila</taxon>
        <taxon>Apidae</taxon>
        <taxon>Melipona</taxon>
    </lineage>
</organism>
<dbReference type="STRING" id="166423.A0A0M9A4X4"/>
<evidence type="ECO:0000313" key="2">
    <source>
        <dbReference type="Proteomes" id="UP000053105"/>
    </source>
</evidence>
<accession>A0A0M9A4X4</accession>
<dbReference type="Proteomes" id="UP000053105">
    <property type="component" value="Unassembled WGS sequence"/>
</dbReference>
<proteinExistence type="predicted"/>
<sequence length="326" mass="37207">MDEGGKAIFEGKVEWTKASRQFTSAFGTSIMLERQCLPNSARFVLPEGLGIAILKSGYKSIRRDPDSPASDVNENVFPSFLQVEFVAEGVKMELIDAARSGAAGAAAWGKMEFHCREPRASDPITFTTRDSHLNYDRFPLQIQTQNTFHSLNRKCRNTVFHSKIDILCSYESVNHEEAAYSKLRTKCRTDSHLDFLQNEAKLFMLRDSKTESSKIKNPNFKGTFSKCLFQRQSLLKSESSNLKPESRPIFIPHTPREQFQKHILKFQQCSDYVGQPTNVSGNYKITSIDIQVTEITDIFTLKYKYQCKSDDIKEAIIKYLIHSFPV</sequence>
<dbReference type="EMBL" id="KQ435733">
    <property type="protein sequence ID" value="KOX77307.1"/>
    <property type="molecule type" value="Genomic_DNA"/>
</dbReference>
<evidence type="ECO:0000313" key="1">
    <source>
        <dbReference type="EMBL" id="KOX77307.1"/>
    </source>
</evidence>
<reference evidence="1 2" key="1">
    <citation type="submission" date="2015-07" db="EMBL/GenBank/DDBJ databases">
        <title>The genome of Melipona quadrifasciata.</title>
        <authorList>
            <person name="Pan H."/>
            <person name="Kapheim K."/>
        </authorList>
    </citation>
    <scope>NUCLEOTIDE SEQUENCE [LARGE SCALE GENOMIC DNA]</scope>
    <source>
        <strain evidence="1">0111107301</strain>
        <tissue evidence="1">Whole body</tissue>
    </source>
</reference>
<protein>
    <submittedName>
        <fullName evidence="1">Uncharacterized protein</fullName>
    </submittedName>
</protein>
<keyword evidence="2" id="KW-1185">Reference proteome</keyword>
<name>A0A0M9A4X4_9HYME</name>